<dbReference type="InterPro" id="IPR000524">
    <property type="entry name" value="Tscrpt_reg_HTH_GntR"/>
</dbReference>
<dbReference type="InterPro" id="IPR011711">
    <property type="entry name" value="GntR_C"/>
</dbReference>
<dbReference type="InterPro" id="IPR036388">
    <property type="entry name" value="WH-like_DNA-bd_sf"/>
</dbReference>
<dbReference type="OrthoDB" id="3172099at2"/>
<keyword evidence="6" id="KW-1185">Reference proteome</keyword>
<protein>
    <submittedName>
        <fullName evidence="5">FadR family transcriptional regulator</fullName>
    </submittedName>
</protein>
<dbReference type="EMBL" id="PPCV01000002">
    <property type="protein sequence ID" value="RXW33189.1"/>
    <property type="molecule type" value="Genomic_DNA"/>
</dbReference>
<gene>
    <name evidence="5" type="ORF">C1706_04270</name>
</gene>
<dbReference type="CDD" id="cd07377">
    <property type="entry name" value="WHTH_GntR"/>
    <property type="match status" value="1"/>
</dbReference>
<accession>A0A4Q2EIJ9</accession>
<dbReference type="SMART" id="SM00895">
    <property type="entry name" value="FCD"/>
    <property type="match status" value="1"/>
</dbReference>
<dbReference type="PANTHER" id="PTHR43537">
    <property type="entry name" value="TRANSCRIPTIONAL REGULATOR, GNTR FAMILY"/>
    <property type="match status" value="1"/>
</dbReference>
<organism evidence="5 6">
    <name type="scientific">Propioniciclava flava</name>
    <dbReference type="NCBI Taxonomy" id="2072026"/>
    <lineage>
        <taxon>Bacteria</taxon>
        <taxon>Bacillati</taxon>
        <taxon>Actinomycetota</taxon>
        <taxon>Actinomycetes</taxon>
        <taxon>Propionibacteriales</taxon>
        <taxon>Propionibacteriaceae</taxon>
        <taxon>Propioniciclava</taxon>
    </lineage>
</organism>
<dbReference type="Pfam" id="PF00392">
    <property type="entry name" value="GntR"/>
    <property type="match status" value="1"/>
</dbReference>
<evidence type="ECO:0000313" key="5">
    <source>
        <dbReference type="EMBL" id="RXW33189.1"/>
    </source>
</evidence>
<dbReference type="AlphaFoldDB" id="A0A4Q2EIJ9"/>
<reference evidence="5 6" key="1">
    <citation type="submission" date="2018-01" db="EMBL/GenBank/DDBJ databases">
        <title>Lactibacter flavus gen. nov., sp. nov., a novel bacterium of the family Propionibacteriaceae isolated from raw milk and dairy products.</title>
        <authorList>
            <person name="Wenning M."/>
            <person name="Breitenwieser F."/>
            <person name="Huptas C."/>
            <person name="von Neubeck M."/>
            <person name="Busse H.-J."/>
            <person name="Scherer S."/>
        </authorList>
    </citation>
    <scope>NUCLEOTIDE SEQUENCE [LARGE SCALE GENOMIC DNA]</scope>
    <source>
        <strain evidence="5 6">VG341</strain>
    </source>
</reference>
<keyword evidence="1" id="KW-0805">Transcription regulation</keyword>
<dbReference type="InterPro" id="IPR036390">
    <property type="entry name" value="WH_DNA-bd_sf"/>
</dbReference>
<dbReference type="PRINTS" id="PR00035">
    <property type="entry name" value="HTHGNTR"/>
</dbReference>
<dbReference type="GO" id="GO:0003700">
    <property type="term" value="F:DNA-binding transcription factor activity"/>
    <property type="evidence" value="ECO:0007669"/>
    <property type="project" value="InterPro"/>
</dbReference>
<dbReference type="PROSITE" id="PS50949">
    <property type="entry name" value="HTH_GNTR"/>
    <property type="match status" value="1"/>
</dbReference>
<proteinExistence type="predicted"/>
<dbReference type="SMART" id="SM00345">
    <property type="entry name" value="HTH_GNTR"/>
    <property type="match status" value="1"/>
</dbReference>
<dbReference type="InterPro" id="IPR008920">
    <property type="entry name" value="TF_FadR/GntR_C"/>
</dbReference>
<evidence type="ECO:0000256" key="3">
    <source>
        <dbReference type="ARBA" id="ARBA00023163"/>
    </source>
</evidence>
<dbReference type="Pfam" id="PF07729">
    <property type="entry name" value="FCD"/>
    <property type="match status" value="1"/>
</dbReference>
<keyword evidence="2" id="KW-0238">DNA-binding</keyword>
<dbReference type="PANTHER" id="PTHR43537:SF5">
    <property type="entry name" value="UXU OPERON TRANSCRIPTIONAL REGULATOR"/>
    <property type="match status" value="1"/>
</dbReference>
<comment type="caution">
    <text evidence="5">The sequence shown here is derived from an EMBL/GenBank/DDBJ whole genome shotgun (WGS) entry which is preliminary data.</text>
</comment>
<dbReference type="SUPFAM" id="SSF48008">
    <property type="entry name" value="GntR ligand-binding domain-like"/>
    <property type="match status" value="1"/>
</dbReference>
<sequence>MDYLTNEILEGRVVPGDRLPNERILAAQLGASRSAVREAIKVLNAQGVLTSSAGPGGGTRVAARQGAALGRMLRLHVALDAISFTEVTETRVVLERAAATAAAEQRNDAGLADLTAIVAAMWAATDAASFNQLDTSFHVTIARLGANRLVRDVTVAIREAVARPILLAEERLHGWDAMRERLNREHEGIVEALRLGDGELAAQRCEDHIRSAHRSLLP</sequence>
<feature type="domain" description="HTH gntR-type" evidence="4">
    <location>
        <begin position="1"/>
        <end position="64"/>
    </location>
</feature>
<dbReference type="Gene3D" id="1.20.120.530">
    <property type="entry name" value="GntR ligand-binding domain-like"/>
    <property type="match status" value="1"/>
</dbReference>
<evidence type="ECO:0000256" key="2">
    <source>
        <dbReference type="ARBA" id="ARBA00023125"/>
    </source>
</evidence>
<evidence type="ECO:0000259" key="4">
    <source>
        <dbReference type="PROSITE" id="PS50949"/>
    </source>
</evidence>
<keyword evidence="3" id="KW-0804">Transcription</keyword>
<dbReference type="Proteomes" id="UP000290624">
    <property type="component" value="Unassembled WGS sequence"/>
</dbReference>
<dbReference type="Gene3D" id="1.10.10.10">
    <property type="entry name" value="Winged helix-like DNA-binding domain superfamily/Winged helix DNA-binding domain"/>
    <property type="match status" value="1"/>
</dbReference>
<evidence type="ECO:0000256" key="1">
    <source>
        <dbReference type="ARBA" id="ARBA00023015"/>
    </source>
</evidence>
<name>A0A4Q2EIJ9_9ACTN</name>
<dbReference type="GO" id="GO:0003677">
    <property type="term" value="F:DNA binding"/>
    <property type="evidence" value="ECO:0007669"/>
    <property type="project" value="UniProtKB-KW"/>
</dbReference>
<dbReference type="SUPFAM" id="SSF46785">
    <property type="entry name" value="Winged helix' DNA-binding domain"/>
    <property type="match status" value="1"/>
</dbReference>
<evidence type="ECO:0000313" key="6">
    <source>
        <dbReference type="Proteomes" id="UP000290624"/>
    </source>
</evidence>